<dbReference type="AlphaFoldDB" id="A0A7K0C7N5"/>
<sequence length="438" mass="47222">MPVEVTSETQTNVARVTRLTFTSMAAYLLALWILPKGVPAPLLAPLTALLVVQVSFYETIRSGFWRVAAVTSGVLLAVLFAGTVGFSWWSLGLTILAALVVGHLLPVGDQMLEVPISAMLIFALGAANESAATERVVETLIGAGTGLAASILLPAVRIRPAADALQNLADKLSSLIRTVGRELPADFTPATADNWERTATTLFGEIGRTDHALAAAEHSVRLNPRARRLVDAGAALRNGVETMEHFTLSLRGLTRALADAAHLEPEGGPRPLDEEPIRAGLAETMGEIAASVSAYGLLARSDLAVDADPGHAERQLDEHIRAARSSRDRLARLLRDPAVGDARWALYGEILMQVDRLIEQLRVEHRVHAREQWRGRRGVTRHLPARPARVVDIAGTGLRRAAQTAADAAERSAAAADLGIVPWRPRQTAHSHHHPHRR</sequence>
<reference evidence="8 9" key="1">
    <citation type="submission" date="2019-10" db="EMBL/GenBank/DDBJ databases">
        <title>Actinomadura rubteroloni sp. nov. and Actinomadura macrotermitis sp. nov., isolated from the gut of fungus growing-termite Macrotermes natalensis.</title>
        <authorList>
            <person name="Benndorf R."/>
            <person name="Martin K."/>
            <person name="Kuefner M."/>
            <person name="De Beer W."/>
            <person name="Kaster A.-K."/>
            <person name="Vollmers J."/>
            <person name="Poulsen M."/>
            <person name="Beemelmanns C."/>
        </authorList>
    </citation>
    <scope>NUCLEOTIDE SEQUENCE [LARGE SCALE GENOMIC DNA]</scope>
    <source>
        <strain evidence="8 9">RB68</strain>
    </source>
</reference>
<evidence type="ECO:0000256" key="4">
    <source>
        <dbReference type="ARBA" id="ARBA00022989"/>
    </source>
</evidence>
<evidence type="ECO:0008006" key="10">
    <source>
        <dbReference type="Google" id="ProtNLM"/>
    </source>
</evidence>
<dbReference type="Proteomes" id="UP000487268">
    <property type="component" value="Unassembled WGS sequence"/>
</dbReference>
<gene>
    <name evidence="8" type="ORF">ACRB68_74820</name>
</gene>
<feature type="compositionally biased region" description="Basic residues" evidence="6">
    <location>
        <begin position="427"/>
        <end position="438"/>
    </location>
</feature>
<dbReference type="EMBL" id="WEGH01000006">
    <property type="protein sequence ID" value="MQY09356.1"/>
    <property type="molecule type" value="Genomic_DNA"/>
</dbReference>
<comment type="subcellular location">
    <subcellularLocation>
        <location evidence="1">Cell membrane</location>
        <topology evidence="1">Multi-pass membrane protein</topology>
    </subcellularLocation>
</comment>
<keyword evidence="5 7" id="KW-0472">Membrane</keyword>
<dbReference type="OrthoDB" id="4350122at2"/>
<proteinExistence type="predicted"/>
<keyword evidence="9" id="KW-1185">Reference proteome</keyword>
<keyword evidence="2" id="KW-1003">Cell membrane</keyword>
<name>A0A7K0C7N5_9ACTN</name>
<protein>
    <recommendedName>
        <fullName evidence="10">FUSC family protein</fullName>
    </recommendedName>
</protein>
<feature type="transmembrane region" description="Helical" evidence="7">
    <location>
        <begin position="16"/>
        <end position="34"/>
    </location>
</feature>
<comment type="caution">
    <text evidence="8">The sequence shown here is derived from an EMBL/GenBank/DDBJ whole genome shotgun (WGS) entry which is preliminary data.</text>
</comment>
<dbReference type="InterPro" id="IPR010343">
    <property type="entry name" value="ArAE_1"/>
</dbReference>
<feature type="transmembrane region" description="Helical" evidence="7">
    <location>
        <begin position="64"/>
        <end position="82"/>
    </location>
</feature>
<evidence type="ECO:0000313" key="9">
    <source>
        <dbReference type="Proteomes" id="UP000487268"/>
    </source>
</evidence>
<evidence type="ECO:0000256" key="2">
    <source>
        <dbReference type="ARBA" id="ARBA00022475"/>
    </source>
</evidence>
<evidence type="ECO:0000256" key="3">
    <source>
        <dbReference type="ARBA" id="ARBA00022692"/>
    </source>
</evidence>
<feature type="transmembrane region" description="Helical" evidence="7">
    <location>
        <begin position="40"/>
        <end position="57"/>
    </location>
</feature>
<evidence type="ECO:0000256" key="6">
    <source>
        <dbReference type="SAM" id="MobiDB-lite"/>
    </source>
</evidence>
<accession>A0A7K0C7N5</accession>
<evidence type="ECO:0000256" key="1">
    <source>
        <dbReference type="ARBA" id="ARBA00004651"/>
    </source>
</evidence>
<organism evidence="8 9">
    <name type="scientific">Actinomadura macrotermitis</name>
    <dbReference type="NCBI Taxonomy" id="2585200"/>
    <lineage>
        <taxon>Bacteria</taxon>
        <taxon>Bacillati</taxon>
        <taxon>Actinomycetota</taxon>
        <taxon>Actinomycetes</taxon>
        <taxon>Streptosporangiales</taxon>
        <taxon>Thermomonosporaceae</taxon>
        <taxon>Actinomadura</taxon>
    </lineage>
</organism>
<evidence type="ECO:0000313" key="8">
    <source>
        <dbReference type="EMBL" id="MQY09356.1"/>
    </source>
</evidence>
<dbReference type="GO" id="GO:0005886">
    <property type="term" value="C:plasma membrane"/>
    <property type="evidence" value="ECO:0007669"/>
    <property type="project" value="UniProtKB-SubCell"/>
</dbReference>
<evidence type="ECO:0000256" key="7">
    <source>
        <dbReference type="SAM" id="Phobius"/>
    </source>
</evidence>
<keyword evidence="3 7" id="KW-0812">Transmembrane</keyword>
<dbReference type="Pfam" id="PF06081">
    <property type="entry name" value="ArAE_1"/>
    <property type="match status" value="1"/>
</dbReference>
<feature type="region of interest" description="Disordered" evidence="6">
    <location>
        <begin position="419"/>
        <end position="438"/>
    </location>
</feature>
<keyword evidence="4 7" id="KW-1133">Transmembrane helix</keyword>
<evidence type="ECO:0000256" key="5">
    <source>
        <dbReference type="ARBA" id="ARBA00023136"/>
    </source>
</evidence>